<accession>A0A7D9DLK2</accession>
<keyword evidence="2" id="KW-1185">Reference proteome</keyword>
<proteinExistence type="predicted"/>
<dbReference type="Proteomes" id="UP001152795">
    <property type="component" value="Unassembled WGS sequence"/>
</dbReference>
<dbReference type="EMBL" id="CACRXK020001287">
    <property type="protein sequence ID" value="CAB3988149.1"/>
    <property type="molecule type" value="Genomic_DNA"/>
</dbReference>
<evidence type="ECO:0000313" key="1">
    <source>
        <dbReference type="EMBL" id="CAB3988149.1"/>
    </source>
</evidence>
<dbReference type="SUPFAM" id="SSF57184">
    <property type="entry name" value="Growth factor receptor domain"/>
    <property type="match status" value="1"/>
</dbReference>
<dbReference type="InterPro" id="IPR009030">
    <property type="entry name" value="Growth_fac_rcpt_cys_sf"/>
</dbReference>
<organism evidence="1 2">
    <name type="scientific">Paramuricea clavata</name>
    <name type="common">Red gorgonian</name>
    <name type="synonym">Violescent sea-whip</name>
    <dbReference type="NCBI Taxonomy" id="317549"/>
    <lineage>
        <taxon>Eukaryota</taxon>
        <taxon>Metazoa</taxon>
        <taxon>Cnidaria</taxon>
        <taxon>Anthozoa</taxon>
        <taxon>Octocorallia</taxon>
        <taxon>Malacalcyonacea</taxon>
        <taxon>Plexauridae</taxon>
        <taxon>Paramuricea</taxon>
    </lineage>
</organism>
<sequence length="283" mass="30734">MCHEGECICKPNYELFQKQCIPTQGCLLDGHCIEQHTECMHSKCTCKVNYSWDPTAGVCVPVQKTLTDRPTVVSTTDETTSMISTRVMTTNMISTNVMTTIPEVTSTEGVISTSTGKTMVTSTEGRRVSTTGGRVASTTGGRVASTTGGRVASTTGGRVASTTGGRVASTSEGRIASTSEGRIASTIEGRITSTTENAVKEAIKDESIPQEFWKWIGIGGGALVFFLVLAIGFYCYTKQCGKSLMYNKKNNGPNIEPCGTPHLIKRSDENEFFIWHFWFLFVR</sequence>
<protein>
    <submittedName>
        <fullName evidence="1">Uncharacterized protein</fullName>
    </submittedName>
</protein>
<dbReference type="AlphaFoldDB" id="A0A7D9DLK2"/>
<comment type="caution">
    <text evidence="1">The sequence shown here is derived from an EMBL/GenBank/DDBJ whole genome shotgun (WGS) entry which is preliminary data.</text>
</comment>
<gene>
    <name evidence="1" type="ORF">PACLA_8A018808</name>
</gene>
<evidence type="ECO:0000313" key="2">
    <source>
        <dbReference type="Proteomes" id="UP001152795"/>
    </source>
</evidence>
<reference evidence="1" key="1">
    <citation type="submission" date="2020-04" db="EMBL/GenBank/DDBJ databases">
        <authorList>
            <person name="Alioto T."/>
            <person name="Alioto T."/>
            <person name="Gomez Garrido J."/>
        </authorList>
    </citation>
    <scope>NUCLEOTIDE SEQUENCE</scope>
    <source>
        <strain evidence="1">A484AB</strain>
    </source>
</reference>
<name>A0A7D9DLK2_PARCT</name>